<keyword evidence="5 11" id="KW-0547">Nucleotide-binding</keyword>
<comment type="function">
    <text evidence="11">Catalyzes the epimerization of the S- and R-forms of NAD(P)HX, a damaged form of NAD(P)H that is a result of enzymatic or heat-dependent hydration. This is a prerequisite for the S-specific NAD(P)H-hydrate dehydratase to allow the repair of both epimers of NAD(P)HX.</text>
</comment>
<dbReference type="EMBL" id="VCGU01000010">
    <property type="protein sequence ID" value="TRY68640.1"/>
    <property type="molecule type" value="Genomic_DNA"/>
</dbReference>
<evidence type="ECO:0000256" key="9">
    <source>
        <dbReference type="ARBA" id="ARBA00023235"/>
    </source>
</evidence>
<evidence type="ECO:0000313" key="14">
    <source>
        <dbReference type="Proteomes" id="UP000318571"/>
    </source>
</evidence>
<evidence type="ECO:0000256" key="8">
    <source>
        <dbReference type="ARBA" id="ARBA00023027"/>
    </source>
</evidence>
<evidence type="ECO:0000256" key="7">
    <source>
        <dbReference type="ARBA" id="ARBA00022958"/>
    </source>
</evidence>
<dbReference type="AlphaFoldDB" id="A0A553NT92"/>
<dbReference type="HAMAP" id="MF_01966">
    <property type="entry name" value="NADHX_epimerase"/>
    <property type="match status" value="1"/>
</dbReference>
<reference evidence="13 14" key="1">
    <citation type="journal article" date="2018" name="Nat. Ecol. Evol.">
        <title>Genomic signatures of mitonuclear coevolution across populations of Tigriopus californicus.</title>
        <authorList>
            <person name="Barreto F.S."/>
            <person name="Watson E.T."/>
            <person name="Lima T.G."/>
            <person name="Willett C.S."/>
            <person name="Edmands S."/>
            <person name="Li W."/>
            <person name="Burton R.S."/>
        </authorList>
    </citation>
    <scope>NUCLEOTIDE SEQUENCE [LARGE SCALE GENOMIC DNA]</scope>
    <source>
        <strain evidence="13 14">San Diego</strain>
    </source>
</reference>
<feature type="binding site" evidence="11">
    <location>
        <position position="193"/>
    </location>
    <ligand>
        <name>K(+)</name>
        <dbReference type="ChEBI" id="CHEBI:29103"/>
    </ligand>
</feature>
<feature type="binding site" evidence="11">
    <location>
        <begin position="161"/>
        <end position="167"/>
    </location>
    <ligand>
        <name>(6S)-NADPHX</name>
        <dbReference type="ChEBI" id="CHEBI:64076"/>
    </ligand>
</feature>
<name>A0A553NT92_TIGCA</name>
<comment type="similarity">
    <text evidence="11">Belongs to the NnrE/AIBP family.</text>
</comment>
<evidence type="ECO:0000256" key="4">
    <source>
        <dbReference type="ARBA" id="ARBA00022723"/>
    </source>
</evidence>
<evidence type="ECO:0000256" key="3">
    <source>
        <dbReference type="ARBA" id="ARBA00012228"/>
    </source>
</evidence>
<dbReference type="SUPFAM" id="SSF64153">
    <property type="entry name" value="YjeF N-terminal domain-like"/>
    <property type="match status" value="1"/>
</dbReference>
<dbReference type="InterPro" id="IPR004443">
    <property type="entry name" value="YjeF_N_dom"/>
</dbReference>
<evidence type="ECO:0000256" key="6">
    <source>
        <dbReference type="ARBA" id="ARBA00022857"/>
    </source>
</evidence>
<sequence>MAFKFLFSSSSWGVRPKPWISSGLRGIHAPAMALKYLNQEQATNIDVELFNDYRFSVDQLMELAGLSCAHAIAQSFPEIHGQSILVCCGPGNNGGDGLVCARHLSLLGFAPVIFYPKRTDKPLYQNLVVQCEKMGLPFLEQTPSQVDMDGDFKLVVDALFGFSFQPPVRSNFVDLIARMSSTPVPIASVDIPSGWDVEHGDVNDLGLQPELLISLTAPKLCALKFQGKHHFLGGRFVPQALQEKYQLNLPDYPGTDSCVRL</sequence>
<comment type="catalytic activity">
    <reaction evidence="1 11">
        <text>(6R)-NADHX = (6S)-NADHX</text>
        <dbReference type="Rhea" id="RHEA:32215"/>
        <dbReference type="ChEBI" id="CHEBI:64074"/>
        <dbReference type="ChEBI" id="CHEBI:64075"/>
        <dbReference type="EC" id="5.1.99.6"/>
    </reaction>
</comment>
<keyword evidence="6" id="KW-0521">NADP</keyword>
<feature type="binding site" evidence="11">
    <location>
        <position position="93"/>
    </location>
    <ligand>
        <name>K(+)</name>
        <dbReference type="ChEBI" id="CHEBI:29103"/>
    </ligand>
</feature>
<keyword evidence="9 11" id="KW-0413">Isomerase</keyword>
<feature type="binding site" evidence="11">
    <location>
        <position position="190"/>
    </location>
    <ligand>
        <name>(6S)-NADPHX</name>
        <dbReference type="ChEBI" id="CHEBI:64076"/>
    </ligand>
</feature>
<evidence type="ECO:0000256" key="1">
    <source>
        <dbReference type="ARBA" id="ARBA00000013"/>
    </source>
</evidence>
<dbReference type="GO" id="GO:0000166">
    <property type="term" value="F:nucleotide binding"/>
    <property type="evidence" value="ECO:0007669"/>
    <property type="project" value="UniProtKB-KW"/>
</dbReference>
<comment type="caution">
    <text evidence="11">Lacks conserved residue(s) required for the propagation of feature annotation.</text>
</comment>
<comment type="caution">
    <text evidence="13">The sequence shown here is derived from an EMBL/GenBank/DDBJ whole genome shotgun (WGS) entry which is preliminary data.</text>
</comment>
<evidence type="ECO:0000259" key="12">
    <source>
        <dbReference type="PROSITE" id="PS51385"/>
    </source>
</evidence>
<dbReference type="GO" id="GO:0046872">
    <property type="term" value="F:metal ion binding"/>
    <property type="evidence" value="ECO:0007669"/>
    <property type="project" value="UniProtKB-KW"/>
</dbReference>
<dbReference type="GO" id="GO:0052856">
    <property type="term" value="F:NAD(P)HX epimerase activity"/>
    <property type="evidence" value="ECO:0007669"/>
    <property type="project" value="UniProtKB-UniRule"/>
</dbReference>
<dbReference type="InterPro" id="IPR036652">
    <property type="entry name" value="YjeF_N_dom_sf"/>
</dbReference>
<evidence type="ECO:0000256" key="5">
    <source>
        <dbReference type="ARBA" id="ARBA00022741"/>
    </source>
</evidence>
<dbReference type="PANTHER" id="PTHR13232">
    <property type="entry name" value="NAD(P)H-HYDRATE EPIMERASE"/>
    <property type="match status" value="1"/>
</dbReference>
<evidence type="ECO:0000256" key="2">
    <source>
        <dbReference type="ARBA" id="ARBA00000909"/>
    </source>
</evidence>
<dbReference type="Proteomes" id="UP000318571">
    <property type="component" value="Chromosome 1"/>
</dbReference>
<evidence type="ECO:0000313" key="13">
    <source>
        <dbReference type="EMBL" id="TRY68640.1"/>
    </source>
</evidence>
<evidence type="ECO:0000256" key="10">
    <source>
        <dbReference type="ARBA" id="ARBA00041210"/>
    </source>
</evidence>
<comment type="catalytic activity">
    <reaction evidence="2 11">
        <text>(6R)-NADPHX = (6S)-NADPHX</text>
        <dbReference type="Rhea" id="RHEA:32227"/>
        <dbReference type="ChEBI" id="CHEBI:64076"/>
        <dbReference type="ChEBI" id="CHEBI:64077"/>
        <dbReference type="EC" id="5.1.99.6"/>
    </reaction>
</comment>
<dbReference type="PROSITE" id="PS51385">
    <property type="entry name" value="YJEF_N"/>
    <property type="match status" value="1"/>
</dbReference>
<dbReference type="OrthoDB" id="10064708at2759"/>
<dbReference type="Pfam" id="PF03853">
    <property type="entry name" value="YjeF_N"/>
    <property type="match status" value="1"/>
</dbReference>
<keyword evidence="7 11" id="KW-0630">Potassium</keyword>
<proteinExistence type="inferred from homology"/>
<organism evidence="13 14">
    <name type="scientific">Tigriopus californicus</name>
    <name type="common">Marine copepod</name>
    <dbReference type="NCBI Taxonomy" id="6832"/>
    <lineage>
        <taxon>Eukaryota</taxon>
        <taxon>Metazoa</taxon>
        <taxon>Ecdysozoa</taxon>
        <taxon>Arthropoda</taxon>
        <taxon>Crustacea</taxon>
        <taxon>Multicrustacea</taxon>
        <taxon>Hexanauplia</taxon>
        <taxon>Copepoda</taxon>
        <taxon>Harpacticoida</taxon>
        <taxon>Harpacticidae</taxon>
        <taxon>Tigriopus</taxon>
    </lineage>
</organism>
<feature type="binding site" evidence="11">
    <location>
        <position position="157"/>
    </location>
    <ligand>
        <name>K(+)</name>
        <dbReference type="ChEBI" id="CHEBI:29103"/>
    </ligand>
</feature>
<feature type="binding site" evidence="11">
    <location>
        <begin position="92"/>
        <end position="96"/>
    </location>
    <ligand>
        <name>(6S)-NADPHX</name>
        <dbReference type="ChEBI" id="CHEBI:64076"/>
    </ligand>
</feature>
<comment type="cofactor">
    <cofactor evidence="11">
        <name>K(+)</name>
        <dbReference type="ChEBI" id="CHEBI:29103"/>
    </cofactor>
    <text evidence="11">Binds 1 potassium ion per subunit.</text>
</comment>
<dbReference type="OMA" id="RHLFHYG"/>
<dbReference type="FunFam" id="3.40.50.10260:FF:000002">
    <property type="entry name" value="NAD(P)H-hydrate epimerase"/>
    <property type="match status" value="1"/>
</dbReference>
<gene>
    <name evidence="13" type="ORF">TCAL_08888</name>
</gene>
<dbReference type="Gene3D" id="3.40.50.10260">
    <property type="entry name" value="YjeF N-terminal domain"/>
    <property type="match status" value="1"/>
</dbReference>
<keyword evidence="4 11" id="KW-0479">Metal-binding</keyword>
<dbReference type="PANTHER" id="PTHR13232:SF10">
    <property type="entry name" value="NAD(P)H-HYDRATE EPIMERASE"/>
    <property type="match status" value="1"/>
</dbReference>
<keyword evidence="8 11" id="KW-0520">NAD</keyword>
<protein>
    <recommendedName>
        <fullName evidence="3 11">NAD(P)H-hydrate epimerase</fullName>
        <ecNumber evidence="3 11">5.1.99.6</ecNumber>
    </recommendedName>
    <alternativeName>
        <fullName evidence="10 11">NAD(P)HX epimerase</fullName>
    </alternativeName>
</protein>
<feature type="domain" description="YjeF N-terminal" evidence="12">
    <location>
        <begin position="42"/>
        <end position="249"/>
    </location>
</feature>
<dbReference type="NCBIfam" id="TIGR00197">
    <property type="entry name" value="yjeF_nterm"/>
    <property type="match status" value="1"/>
</dbReference>
<dbReference type="GO" id="GO:0005739">
    <property type="term" value="C:mitochondrion"/>
    <property type="evidence" value="ECO:0007669"/>
    <property type="project" value="TreeGrafter"/>
</dbReference>
<accession>A0A553NT92</accession>
<evidence type="ECO:0000256" key="11">
    <source>
        <dbReference type="HAMAP-Rule" id="MF_03159"/>
    </source>
</evidence>
<keyword evidence="14" id="KW-1185">Reference proteome</keyword>
<dbReference type="EC" id="5.1.99.6" evidence="3 11"/>
<dbReference type="InterPro" id="IPR032976">
    <property type="entry name" value="YJEFN_prot_NAXE-like"/>
</dbReference>
<dbReference type="STRING" id="6832.A0A553NT92"/>